<dbReference type="CDD" id="cd06153">
    <property type="entry name" value="YjgF_YER057c_UK114_like_5"/>
    <property type="match status" value="1"/>
</dbReference>
<evidence type="ECO:0000256" key="1">
    <source>
        <dbReference type="PIRSR" id="PIRSR631038-1"/>
    </source>
</evidence>
<dbReference type="InterPro" id="IPR035959">
    <property type="entry name" value="RutC-like_sf"/>
</dbReference>
<sequence length="332" mass="36731">MLRCEYTLPGRTPVDQPGRFVLGEVIYGLEDAAPLIRDEIPVLGSHMAADPSEVRTERWTVDQPIRGTGTDNGLVYSFTDDFLFCAGYIPEQGLFTEATREAYTAVFDLVERLGYPSIFRMWNLIGRINADNSEGLEVYRDFCRGRAQAFELYAAQGEDMPSATGIGSRGQGVAFYFLASRSAARVNIENARQIPAYNYPEQYGPKPPSFARATYLATGDQGLGTGALYISGTAGILGHETVHADDLDKQCRVALENIEYLISRRNLSGHGVPRGYELADVTQVKVYVRHREDMPAVRAACEEAFPNPMDIAYFNVDICRSDLLVEIEGVIA</sequence>
<evidence type="ECO:0000313" key="5">
    <source>
        <dbReference type="Proteomes" id="UP000222531"/>
    </source>
</evidence>
<dbReference type="InterPro" id="IPR049368">
    <property type="entry name" value="FkbO_Hyg5-like_N"/>
</dbReference>
<gene>
    <name evidence="4" type="ORF">BLA24_33515</name>
</gene>
<dbReference type="EMBL" id="NHZO01000168">
    <property type="protein sequence ID" value="PHQ48319.1"/>
    <property type="molecule type" value="Genomic_DNA"/>
</dbReference>
<protein>
    <recommendedName>
        <fullName evidence="3">Chorismatase FkbO/Hyg5-like N-terminal domain-containing protein</fullName>
    </recommendedName>
</protein>
<dbReference type="AlphaFoldDB" id="A0A2G1XAW2"/>
<evidence type="ECO:0000259" key="3">
    <source>
        <dbReference type="Pfam" id="PF21168"/>
    </source>
</evidence>
<evidence type="ECO:0000256" key="2">
    <source>
        <dbReference type="PIRSR" id="PIRSR631038-2"/>
    </source>
</evidence>
<accession>A0A2G1XAW2</accession>
<feature type="domain" description="Chorismatase FkbO/Hyg5-like N-terminal" evidence="3">
    <location>
        <begin position="57"/>
        <end position="179"/>
    </location>
</feature>
<dbReference type="NCBIfam" id="TIGR04444">
    <property type="entry name" value="chori_FkbO_Hyg5"/>
    <property type="match status" value="1"/>
</dbReference>
<feature type="binding site" evidence="2">
    <location>
        <position position="139"/>
    </location>
    <ligand>
        <name>substrate</name>
    </ligand>
</feature>
<comment type="caution">
    <text evidence="4">The sequence shown here is derived from an EMBL/GenBank/DDBJ whole genome shotgun (WGS) entry which is preliminary data.</text>
</comment>
<dbReference type="OrthoDB" id="1114505at2"/>
<dbReference type="Pfam" id="PF21168">
    <property type="entry name" value="FkbO_Hyg5-like_N"/>
    <property type="match status" value="1"/>
</dbReference>
<feature type="binding site" evidence="2">
    <location>
        <position position="146"/>
    </location>
    <ligand>
        <name>substrate</name>
    </ligand>
</feature>
<reference evidence="4 5" key="1">
    <citation type="journal article" date="2017" name="Biochemistry">
        <title>Identification of the Biosynthetic Pathway for the Antibiotic Bicyclomycin.</title>
        <authorList>
            <person name="Patteson J."/>
            <person name="Cai W."/>
            <person name="Johnson R.A."/>
            <person name="Santa Maria K."/>
            <person name="Li B."/>
        </authorList>
    </citation>
    <scope>NUCLEOTIDE SEQUENCE [LARGE SCALE GENOMIC DNA]</scope>
    <source>
        <strain evidence="4 5">ATCC 21532</strain>
    </source>
</reference>
<dbReference type="Gene3D" id="3.30.1330.40">
    <property type="entry name" value="RutC-like"/>
    <property type="match status" value="1"/>
</dbReference>
<dbReference type="RefSeq" id="WP_099202841.1">
    <property type="nucleotide sequence ID" value="NZ_JBIRXA010000021.1"/>
</dbReference>
<feature type="binding site" evidence="2">
    <location>
        <position position="199"/>
    </location>
    <ligand>
        <name>substrate</name>
    </ligand>
</feature>
<keyword evidence="5" id="KW-1185">Reference proteome</keyword>
<dbReference type="InterPro" id="IPR031038">
    <property type="entry name" value="Chori_FkbO_Hyg5"/>
</dbReference>
<feature type="active site" description="Proton acceptor" evidence="1">
    <location>
        <position position="326"/>
    </location>
</feature>
<feature type="binding site" evidence="2">
    <location>
        <position position="212"/>
    </location>
    <ligand>
        <name>substrate</name>
    </ligand>
</feature>
<dbReference type="Proteomes" id="UP000222531">
    <property type="component" value="Unassembled WGS sequence"/>
</dbReference>
<organism evidence="4 5">
    <name type="scientific">Streptomyces cinnamoneus</name>
    <name type="common">Streptoverticillium cinnamoneum</name>
    <dbReference type="NCBI Taxonomy" id="53446"/>
    <lineage>
        <taxon>Bacteria</taxon>
        <taxon>Bacillati</taxon>
        <taxon>Actinomycetota</taxon>
        <taxon>Actinomycetes</taxon>
        <taxon>Kitasatosporales</taxon>
        <taxon>Streptomycetaceae</taxon>
        <taxon>Streptomyces</taxon>
        <taxon>Streptomyces cinnamoneus group</taxon>
    </lineage>
</organism>
<evidence type="ECO:0000313" key="4">
    <source>
        <dbReference type="EMBL" id="PHQ48319.1"/>
    </source>
</evidence>
<dbReference type="SUPFAM" id="SSF55298">
    <property type="entry name" value="YjgF-like"/>
    <property type="match status" value="1"/>
</dbReference>
<name>A0A2G1XAW2_STRCJ</name>
<proteinExistence type="predicted"/>